<accession>A0A6C0B384</accession>
<name>A0A6C0B384_9ZZZZ</name>
<sequence>MVFYKIKLNFTTPDPKHYLNFVIANRIKIHHSINNARLCKLDDTLQTKNLDKIYLIGTRFLLKNHKTFSIILDSLEGVKFKYLVRKYMKENWRVRVKDITVKHINNIGNNHNYLVLVKKCNKNLNKIKNKINSVDPIIWRSYYEMYKPLTIRDLNIKSIYTHLEIQEGTNICNINSNGINIKINEIYKTISKII</sequence>
<reference evidence="1" key="1">
    <citation type="journal article" date="2020" name="Nature">
        <title>Giant virus diversity and host interactions through global metagenomics.</title>
        <authorList>
            <person name="Schulz F."/>
            <person name="Roux S."/>
            <person name="Paez-Espino D."/>
            <person name="Jungbluth S."/>
            <person name="Walsh D.A."/>
            <person name="Denef V.J."/>
            <person name="McMahon K.D."/>
            <person name="Konstantinidis K.T."/>
            <person name="Eloe-Fadrosh E.A."/>
            <person name="Kyrpides N.C."/>
            <person name="Woyke T."/>
        </authorList>
    </citation>
    <scope>NUCLEOTIDE SEQUENCE</scope>
    <source>
        <strain evidence="1">GVMAG-M-3300009422-16</strain>
    </source>
</reference>
<proteinExistence type="predicted"/>
<dbReference type="EMBL" id="MN739060">
    <property type="protein sequence ID" value="QHS86677.1"/>
    <property type="molecule type" value="Genomic_DNA"/>
</dbReference>
<dbReference type="AlphaFoldDB" id="A0A6C0B384"/>
<protein>
    <submittedName>
        <fullName evidence="1">Uncharacterized protein</fullName>
    </submittedName>
</protein>
<evidence type="ECO:0000313" key="1">
    <source>
        <dbReference type="EMBL" id="QHS86677.1"/>
    </source>
</evidence>
<organism evidence="1">
    <name type="scientific">viral metagenome</name>
    <dbReference type="NCBI Taxonomy" id="1070528"/>
    <lineage>
        <taxon>unclassified sequences</taxon>
        <taxon>metagenomes</taxon>
        <taxon>organismal metagenomes</taxon>
    </lineage>
</organism>